<evidence type="ECO:0000313" key="2">
    <source>
        <dbReference type="RefSeq" id="XP_028154527.1"/>
    </source>
</evidence>
<name>A0A6P7H7H6_DIAVI</name>
<dbReference type="InParanoid" id="A0A6P7H7H6"/>
<gene>
    <name evidence="2" type="primary">LOC114348095</name>
</gene>
<dbReference type="InterPro" id="IPR015897">
    <property type="entry name" value="CHK_kinase-like"/>
</dbReference>
<dbReference type="PANTHER" id="PTHR11012:SF55">
    <property type="entry name" value="BHLH DOMAIN-CONTAINING PROTEIN"/>
    <property type="match status" value="1"/>
</dbReference>
<organism evidence="2">
    <name type="scientific">Diabrotica virgifera virgifera</name>
    <name type="common">western corn rootworm</name>
    <dbReference type="NCBI Taxonomy" id="50390"/>
    <lineage>
        <taxon>Eukaryota</taxon>
        <taxon>Metazoa</taxon>
        <taxon>Ecdysozoa</taxon>
        <taxon>Arthropoda</taxon>
        <taxon>Hexapoda</taxon>
        <taxon>Insecta</taxon>
        <taxon>Pterygota</taxon>
        <taxon>Neoptera</taxon>
        <taxon>Endopterygota</taxon>
        <taxon>Coleoptera</taxon>
        <taxon>Polyphaga</taxon>
        <taxon>Cucujiformia</taxon>
        <taxon>Chrysomeloidea</taxon>
        <taxon>Chrysomelidae</taxon>
        <taxon>Galerucinae</taxon>
        <taxon>Diabroticina</taxon>
        <taxon>Diabroticites</taxon>
        <taxon>Diabrotica</taxon>
    </lineage>
</organism>
<dbReference type="KEGG" id="dvv:114348095"/>
<dbReference type="OrthoDB" id="191037at2759"/>
<evidence type="ECO:0000259" key="1">
    <source>
        <dbReference type="SMART" id="SM00587"/>
    </source>
</evidence>
<dbReference type="SMART" id="SM00587">
    <property type="entry name" value="CHK"/>
    <property type="match status" value="1"/>
</dbReference>
<reference evidence="2" key="1">
    <citation type="submission" date="2025-08" db="UniProtKB">
        <authorList>
            <consortium name="RefSeq"/>
        </authorList>
    </citation>
    <scope>IDENTIFICATION</scope>
    <source>
        <tissue evidence="2">Whole insect</tissue>
    </source>
</reference>
<dbReference type="SUPFAM" id="SSF56112">
    <property type="entry name" value="Protein kinase-like (PK-like)"/>
    <property type="match status" value="1"/>
</dbReference>
<dbReference type="RefSeq" id="XP_028154527.1">
    <property type="nucleotide sequence ID" value="XM_028298726.1"/>
</dbReference>
<dbReference type="InterPro" id="IPR004119">
    <property type="entry name" value="EcKL"/>
</dbReference>
<dbReference type="InterPro" id="IPR011009">
    <property type="entry name" value="Kinase-like_dom_sf"/>
</dbReference>
<accession>A0A6P7H7H6</accession>
<feature type="domain" description="CHK kinase-like" evidence="1">
    <location>
        <begin position="132"/>
        <end position="319"/>
    </location>
</feature>
<dbReference type="AlphaFoldDB" id="A0A6P7H7H6"/>
<protein>
    <submittedName>
        <fullName evidence="2">Uncharacterized protein LOC114348095</fullName>
    </submittedName>
</protein>
<dbReference type="Gene3D" id="3.90.1200.10">
    <property type="match status" value="1"/>
</dbReference>
<dbReference type="PANTHER" id="PTHR11012">
    <property type="entry name" value="PROTEIN KINASE-LIKE DOMAIN-CONTAINING"/>
    <property type="match status" value="1"/>
</dbReference>
<sequence>MSVNNIESLCSQRVGYNKKIIKTDTSSLVPEGENYGGEMVKLNLVVQDENSNQSEEIHVVVKKIPPSEIYQEIFNIQHTFRAEINFYEKLVPLFQNFQRENNVQDVLDCFAKFYGSRLNLNGSEEVDLDAAIVFENLSIAGFRNIDRLTGFNFEETQLLLKYLAQLHAVPLAIKIRNPELFKQEIRPHLNNGLHGSGGFEMALPIIEAILNESQKCAPLVPEIQKLWHKFYYEEKDNEAKEPFATFSHGDPWVNNIMVKYANGVATELKFVDFQVYEYASPVADFLYFMFTSVQNNVLKENIDDFLKFYHSSLLQNLKELGCDLEPFGYDRFLKEFEEHTYISLIWVLTFIPFVVFGKKGDDSTVPSFQDIKFSDSLSVEDARKRLPQVVKDKIHFIVEYSARNNWI</sequence>
<dbReference type="Pfam" id="PF02958">
    <property type="entry name" value="EcKL"/>
    <property type="match status" value="1"/>
</dbReference>
<proteinExistence type="predicted"/>